<feature type="binding site" evidence="5">
    <location>
        <position position="125"/>
    </location>
    <ligand>
        <name>Mg(2+)</name>
        <dbReference type="ChEBI" id="CHEBI:18420"/>
    </ligand>
</feature>
<dbReference type="Gene3D" id="3.90.79.10">
    <property type="entry name" value="Nucleoside Triphosphate Pyrophosphohydrolase"/>
    <property type="match status" value="1"/>
</dbReference>
<dbReference type="PANTHER" id="PTHR43046">
    <property type="entry name" value="GDP-MANNOSE MANNOSYL HYDROLASE"/>
    <property type="match status" value="1"/>
</dbReference>
<keyword evidence="3 5" id="KW-0460">Magnesium</keyword>
<dbReference type="InterPro" id="IPR033715">
    <property type="entry name" value="GDPMH"/>
</dbReference>
<dbReference type="RefSeq" id="WP_070069294.1">
    <property type="nucleotide sequence ID" value="NZ_MKKK01000012.1"/>
</dbReference>
<keyword evidence="1 5" id="KW-0479">Metal-binding</keyword>
<comment type="caution">
    <text evidence="8">The sequence shown here is derived from an EMBL/GenBank/DDBJ whole genome shotgun (WGS) entry which is preliminary data.</text>
</comment>
<evidence type="ECO:0000256" key="5">
    <source>
        <dbReference type="PIRSR" id="PIRSR037599-3"/>
    </source>
</evidence>
<dbReference type="Proteomes" id="UP000185895">
    <property type="component" value="Unassembled WGS sequence"/>
</dbReference>
<dbReference type="SUPFAM" id="SSF55811">
    <property type="entry name" value="Nudix"/>
    <property type="match status" value="1"/>
</dbReference>
<dbReference type="InterPro" id="IPR015797">
    <property type="entry name" value="NUDIX_hydrolase-like_dom_sf"/>
</dbReference>
<sequence length="168" mass="19583">MWLDDDTFKAVIANTPLISIDLVVRNENGEVLLGKRLNAPAKDYWFVPGGRIRKDETLDQAFVRILQEELGIESDITRSGAKFLGVFEHFYEDNVFDNEISTHYIVLGYEISIYNEQLNMLPCFQHGEYQYFNILTLLANREVHCFSKNYFDNQTYDFYKNICNGAVK</sequence>
<organism evidence="8 9">
    <name type="scientific">Acinetobacter qingfengensis</name>
    <dbReference type="NCBI Taxonomy" id="1262585"/>
    <lineage>
        <taxon>Bacteria</taxon>
        <taxon>Pseudomonadati</taxon>
        <taxon>Pseudomonadota</taxon>
        <taxon>Gammaproteobacteria</taxon>
        <taxon>Moraxellales</taxon>
        <taxon>Moraxellaceae</taxon>
        <taxon>Acinetobacter</taxon>
    </lineage>
</organism>
<evidence type="ECO:0000313" key="8">
    <source>
        <dbReference type="EMBL" id="OEY97145.1"/>
    </source>
</evidence>
<feature type="short sequence motif" description="Nudix box" evidence="6">
    <location>
        <begin position="50"/>
        <end position="71"/>
    </location>
</feature>
<protein>
    <recommendedName>
        <fullName evidence="7">Nudix hydrolase domain-containing protein</fullName>
    </recommendedName>
</protein>
<dbReference type="AlphaFoldDB" id="A0A1E7RD97"/>
<name>A0A1E7RD97_9GAMM</name>
<feature type="site" description="Critical for catalysis" evidence="4">
    <location>
        <position position="126"/>
    </location>
</feature>
<dbReference type="GO" id="GO:0008727">
    <property type="term" value="F:GDP-mannose mannosyl hydrolase activity"/>
    <property type="evidence" value="ECO:0007669"/>
    <property type="project" value="InterPro"/>
</dbReference>
<comment type="cofactor">
    <cofactor evidence="5">
        <name>Mg(2+)</name>
        <dbReference type="ChEBI" id="CHEBI:18420"/>
    </cofactor>
    <text evidence="5">Binds 1 Mg(2+) ion per subunit.</text>
</comment>
<feature type="binding site" evidence="5">
    <location>
        <position position="49"/>
    </location>
    <ligand>
        <name>Mg(2+)</name>
        <dbReference type="ChEBI" id="CHEBI:18420"/>
    </ligand>
</feature>
<dbReference type="PANTHER" id="PTHR43046:SF12">
    <property type="entry name" value="GDP-MANNOSE MANNOSYL HYDROLASE"/>
    <property type="match status" value="1"/>
</dbReference>
<evidence type="ECO:0000259" key="7">
    <source>
        <dbReference type="PROSITE" id="PS51462"/>
    </source>
</evidence>
<keyword evidence="9" id="KW-1185">Reference proteome</keyword>
<reference evidence="8 9" key="1">
    <citation type="submission" date="2016-09" db="EMBL/GenBank/DDBJ databases">
        <authorList>
            <person name="Capua I."/>
            <person name="De Benedictis P."/>
            <person name="Joannis T."/>
            <person name="Lombin L.H."/>
            <person name="Cattoli G."/>
        </authorList>
    </citation>
    <scope>NUCLEOTIDE SEQUENCE [LARGE SCALE GENOMIC DNA]</scope>
    <source>
        <strain evidence="8 9">ANC 4671</strain>
    </source>
</reference>
<keyword evidence="2" id="KW-0378">Hydrolase</keyword>
<dbReference type="STRING" id="1262585.BJI46_01570"/>
<evidence type="ECO:0000256" key="2">
    <source>
        <dbReference type="ARBA" id="ARBA00022801"/>
    </source>
</evidence>
<proteinExistence type="predicted"/>
<dbReference type="CDD" id="cd03430">
    <property type="entry name" value="NUDIX_GDPMH_NudD"/>
    <property type="match status" value="1"/>
</dbReference>
<feature type="domain" description="Nudix hydrolase" evidence="7">
    <location>
        <begin position="13"/>
        <end position="156"/>
    </location>
</feature>
<evidence type="ECO:0000313" key="9">
    <source>
        <dbReference type="Proteomes" id="UP000185895"/>
    </source>
</evidence>
<dbReference type="Pfam" id="PF00293">
    <property type="entry name" value="NUDIX"/>
    <property type="match status" value="1"/>
</dbReference>
<dbReference type="PIRSF" id="PIRSF037599">
    <property type="entry name" value="GDPMH"/>
    <property type="match status" value="1"/>
</dbReference>
<evidence type="ECO:0000256" key="1">
    <source>
        <dbReference type="ARBA" id="ARBA00022723"/>
    </source>
</evidence>
<feature type="binding site" evidence="5">
    <location>
        <position position="69"/>
    </location>
    <ligand>
        <name>Mg(2+)</name>
        <dbReference type="ChEBI" id="CHEBI:18420"/>
    </ligand>
</feature>
<dbReference type="PROSITE" id="PS51462">
    <property type="entry name" value="NUDIX"/>
    <property type="match status" value="1"/>
</dbReference>
<dbReference type="EMBL" id="MKKK01000012">
    <property type="protein sequence ID" value="OEY97145.1"/>
    <property type="molecule type" value="Genomic_DNA"/>
</dbReference>
<dbReference type="InterPro" id="IPR000086">
    <property type="entry name" value="NUDIX_hydrolase_dom"/>
</dbReference>
<dbReference type="NCBIfam" id="NF011963">
    <property type="entry name" value="PRK15434.1"/>
    <property type="match status" value="1"/>
</dbReference>
<dbReference type="OrthoDB" id="542521at2"/>
<gene>
    <name evidence="8" type="ORF">BJI46_01570</name>
</gene>
<evidence type="ECO:0000256" key="4">
    <source>
        <dbReference type="PIRSR" id="PIRSR037599-1"/>
    </source>
</evidence>
<evidence type="ECO:0000256" key="6">
    <source>
        <dbReference type="PIRSR" id="PIRSR037599-4"/>
    </source>
</evidence>
<dbReference type="GO" id="GO:0046872">
    <property type="term" value="F:metal ion binding"/>
    <property type="evidence" value="ECO:0007669"/>
    <property type="project" value="UniProtKB-KW"/>
</dbReference>
<evidence type="ECO:0000256" key="3">
    <source>
        <dbReference type="ARBA" id="ARBA00022842"/>
    </source>
</evidence>
<accession>A0A1E7RD97</accession>